<dbReference type="InterPro" id="IPR026992">
    <property type="entry name" value="DIOX_N"/>
</dbReference>
<dbReference type="InterPro" id="IPR027443">
    <property type="entry name" value="IPNS-like_sf"/>
</dbReference>
<dbReference type="GO" id="GO:0046872">
    <property type="term" value="F:metal ion binding"/>
    <property type="evidence" value="ECO:0007669"/>
    <property type="project" value="UniProtKB-KW"/>
</dbReference>
<dbReference type="EC" id="1.14.20.7" evidence="3"/>
<dbReference type="AlphaFoldDB" id="A0A1M4WG74"/>
<dbReference type="Pfam" id="PF14226">
    <property type="entry name" value="DIOX_N"/>
    <property type="match status" value="1"/>
</dbReference>
<gene>
    <name evidence="13" type="ORF">SAMN02745157_0969</name>
</gene>
<evidence type="ECO:0000256" key="7">
    <source>
        <dbReference type="ARBA" id="ARBA00031011"/>
    </source>
</evidence>
<dbReference type="STRING" id="1122133.SAMN02745157_0969"/>
<dbReference type="PANTHER" id="PTHR47990">
    <property type="entry name" value="2-OXOGLUTARATE (2OG) AND FE(II)-DEPENDENT OXYGENASE SUPERFAMILY PROTEIN-RELATED"/>
    <property type="match status" value="1"/>
</dbReference>
<evidence type="ECO:0000256" key="3">
    <source>
        <dbReference type="ARBA" id="ARBA00012293"/>
    </source>
</evidence>
<proteinExistence type="inferred from homology"/>
<dbReference type="InterPro" id="IPR005123">
    <property type="entry name" value="Oxoglu/Fe-dep_dioxygenase_dom"/>
</dbReference>
<evidence type="ECO:0000256" key="1">
    <source>
        <dbReference type="ARBA" id="ARBA00001954"/>
    </source>
</evidence>
<reference evidence="13 14" key="1">
    <citation type="submission" date="2016-11" db="EMBL/GenBank/DDBJ databases">
        <authorList>
            <person name="Jaros S."/>
            <person name="Januszkiewicz K."/>
            <person name="Wedrychowicz H."/>
        </authorList>
    </citation>
    <scope>NUCLEOTIDE SEQUENCE [LARGE SCALE GENOMIC DNA]</scope>
    <source>
        <strain evidence="13 14">DSM 19436</strain>
    </source>
</reference>
<organism evidence="13 14">
    <name type="scientific">Kaistia soli DSM 19436</name>
    <dbReference type="NCBI Taxonomy" id="1122133"/>
    <lineage>
        <taxon>Bacteria</taxon>
        <taxon>Pseudomonadati</taxon>
        <taxon>Pseudomonadota</taxon>
        <taxon>Alphaproteobacteria</taxon>
        <taxon>Hyphomicrobiales</taxon>
        <taxon>Kaistiaceae</taxon>
        <taxon>Kaistia</taxon>
    </lineage>
</organism>
<dbReference type="GO" id="GO:0009693">
    <property type="term" value="P:ethylene biosynthetic process"/>
    <property type="evidence" value="ECO:0007669"/>
    <property type="project" value="UniProtKB-KW"/>
</dbReference>
<keyword evidence="11" id="KW-0560">Oxidoreductase</keyword>
<evidence type="ECO:0000256" key="8">
    <source>
        <dbReference type="ARBA" id="ARBA00031282"/>
    </source>
</evidence>
<evidence type="ECO:0000256" key="9">
    <source>
        <dbReference type="ARBA" id="ARBA00047725"/>
    </source>
</evidence>
<name>A0A1M4WG74_9HYPH</name>
<dbReference type="PROSITE" id="PS51471">
    <property type="entry name" value="FE2OG_OXY"/>
    <property type="match status" value="1"/>
</dbReference>
<dbReference type="SUPFAM" id="SSF51197">
    <property type="entry name" value="Clavaminate synthase-like"/>
    <property type="match status" value="1"/>
</dbReference>
<evidence type="ECO:0000313" key="14">
    <source>
        <dbReference type="Proteomes" id="UP000184485"/>
    </source>
</evidence>
<keyword evidence="14" id="KW-1185">Reference proteome</keyword>
<sequence>MPDARSLPILDFSRFRAGGATRAAFLADLRDAAREVGFFYLSGHGIATSEADHLKALGRQFFALPEADKVAIEMVHSPHFRGYTRAGFEHTRGQPDWREQIDFSSERALLPREAGQPDWTRLQGPNQWPSALPALKPAVLDWQSHLTALAIDLLKAFALALAQDEDVFKPIYESAPIEHIKIIRYPGRDSTGSDQGVGAHKDGGFLTILLQDVQGGLQVQADDGSWIDAPPIPGTFIINIGEVLEMASNGYLRATVHRVVTPPAGKDRLSIAYFFGAQLDAVIPLLQLTPAFAAEALGPAADPDNPLFREIGRNYLKGRLRSHPDVARRHYADLLEGVPQPATAGAY</sequence>
<comment type="catalytic activity">
    <reaction evidence="9">
        <text>2-oxoglutarate + O2 + 2 H(+) = ethene + 3 CO2 + H2O</text>
        <dbReference type="Rhea" id="RHEA:31523"/>
        <dbReference type="ChEBI" id="CHEBI:15377"/>
        <dbReference type="ChEBI" id="CHEBI:15378"/>
        <dbReference type="ChEBI" id="CHEBI:15379"/>
        <dbReference type="ChEBI" id="CHEBI:16526"/>
        <dbReference type="ChEBI" id="CHEBI:16810"/>
        <dbReference type="ChEBI" id="CHEBI:18153"/>
        <dbReference type="EC" id="1.13.12.19"/>
    </reaction>
</comment>
<dbReference type="EMBL" id="FQUP01000001">
    <property type="protein sequence ID" value="SHE80214.1"/>
    <property type="molecule type" value="Genomic_DNA"/>
</dbReference>
<accession>A0A1M4WG74</accession>
<evidence type="ECO:0000256" key="2">
    <source>
        <dbReference type="ARBA" id="ARBA00004767"/>
    </source>
</evidence>
<comment type="pathway">
    <text evidence="2">Alkene biosynthesis; ethylene biosynthesis via 2-oxoglutarate.</text>
</comment>
<dbReference type="RefSeq" id="WP_073051606.1">
    <property type="nucleotide sequence ID" value="NZ_FQUP01000001.1"/>
</dbReference>
<dbReference type="GO" id="GO:0102276">
    <property type="term" value="F:2-oxoglutarate oxygenase/decarboxylase (ethylene-forming) activity"/>
    <property type="evidence" value="ECO:0007669"/>
    <property type="project" value="UniProtKB-EC"/>
</dbReference>
<dbReference type="InterPro" id="IPR044861">
    <property type="entry name" value="IPNS-like_FE2OG_OXY"/>
</dbReference>
<protein>
    <recommendedName>
        <fullName evidence="5">2-oxoglutarate-dependent ethylene/succinate-forming enzyme</fullName>
        <ecNumber evidence="4">1.13.12.19</ecNumber>
        <ecNumber evidence="3">1.14.20.7</ecNumber>
    </recommendedName>
    <alternativeName>
        <fullName evidence="7">2-oxoglutarate dioxygenase (ethylene-forming)</fullName>
    </alternativeName>
    <alternativeName>
        <fullName evidence="8">2-oxoglutarate/L-arginine monooxygenase/decarboxylase (succinate-forming)</fullName>
    </alternativeName>
</protein>
<evidence type="ECO:0000256" key="5">
    <source>
        <dbReference type="ARBA" id="ARBA00019045"/>
    </source>
</evidence>
<evidence type="ECO:0000256" key="10">
    <source>
        <dbReference type="ARBA" id="ARBA00049359"/>
    </source>
</evidence>
<feature type="domain" description="Fe2OG dioxygenase" evidence="12">
    <location>
        <begin position="176"/>
        <end position="277"/>
    </location>
</feature>
<keyword evidence="11" id="KW-0479">Metal-binding</keyword>
<keyword evidence="6" id="KW-0266">Ethylene biosynthesis</keyword>
<comment type="cofactor">
    <cofactor evidence="1">
        <name>Fe(2+)</name>
        <dbReference type="ChEBI" id="CHEBI:29033"/>
    </cofactor>
</comment>
<evidence type="ECO:0000259" key="12">
    <source>
        <dbReference type="PROSITE" id="PS51471"/>
    </source>
</evidence>
<evidence type="ECO:0000313" key="13">
    <source>
        <dbReference type="EMBL" id="SHE80214.1"/>
    </source>
</evidence>
<dbReference type="EC" id="1.13.12.19" evidence="4"/>
<evidence type="ECO:0000256" key="4">
    <source>
        <dbReference type="ARBA" id="ARBA00012531"/>
    </source>
</evidence>
<keyword evidence="11" id="KW-0408">Iron</keyword>
<dbReference type="OrthoDB" id="21825at2"/>
<dbReference type="InterPro" id="IPR050231">
    <property type="entry name" value="Iron_ascorbate_oxido_reductase"/>
</dbReference>
<evidence type="ECO:0000256" key="11">
    <source>
        <dbReference type="RuleBase" id="RU003682"/>
    </source>
</evidence>
<dbReference type="PRINTS" id="PR00682">
    <property type="entry name" value="IPNSYNTHASE"/>
</dbReference>
<dbReference type="Pfam" id="PF03171">
    <property type="entry name" value="2OG-FeII_Oxy"/>
    <property type="match status" value="1"/>
</dbReference>
<evidence type="ECO:0000256" key="6">
    <source>
        <dbReference type="ARBA" id="ARBA00022666"/>
    </source>
</evidence>
<comment type="similarity">
    <text evidence="11">Belongs to the iron/ascorbate-dependent oxidoreductase family.</text>
</comment>
<comment type="catalytic activity">
    <reaction evidence="10">
        <text>L-arginine + 2-oxoglutarate + O2 = guanidine + L-glutamate 5-semialdehyde + succinate + CO2</text>
        <dbReference type="Rhea" id="RHEA:31535"/>
        <dbReference type="ChEBI" id="CHEBI:15379"/>
        <dbReference type="ChEBI" id="CHEBI:16526"/>
        <dbReference type="ChEBI" id="CHEBI:16810"/>
        <dbReference type="ChEBI" id="CHEBI:30031"/>
        <dbReference type="ChEBI" id="CHEBI:30087"/>
        <dbReference type="ChEBI" id="CHEBI:32682"/>
        <dbReference type="ChEBI" id="CHEBI:58066"/>
        <dbReference type="EC" id="1.14.20.7"/>
    </reaction>
</comment>
<dbReference type="Gene3D" id="2.60.120.330">
    <property type="entry name" value="B-lactam Antibiotic, Isopenicillin N Synthase, Chain"/>
    <property type="match status" value="1"/>
</dbReference>
<dbReference type="Proteomes" id="UP000184485">
    <property type="component" value="Unassembled WGS sequence"/>
</dbReference>